<dbReference type="CDD" id="cd02219">
    <property type="entry name" value="cupin_YjlB-like"/>
    <property type="match status" value="1"/>
</dbReference>
<accession>A0A2D3VH84</accession>
<dbReference type="STRING" id="112498.A0A2D3VH84"/>
<protein>
    <recommendedName>
        <fullName evidence="1">Cupin type-1 domain-containing protein</fullName>
    </recommendedName>
</protein>
<dbReference type="InterPro" id="IPR006045">
    <property type="entry name" value="Cupin_1"/>
</dbReference>
<organism evidence="2 3">
    <name type="scientific">Ramularia collo-cygni</name>
    <dbReference type="NCBI Taxonomy" id="112498"/>
    <lineage>
        <taxon>Eukaryota</taxon>
        <taxon>Fungi</taxon>
        <taxon>Dikarya</taxon>
        <taxon>Ascomycota</taxon>
        <taxon>Pezizomycotina</taxon>
        <taxon>Dothideomycetes</taxon>
        <taxon>Dothideomycetidae</taxon>
        <taxon>Mycosphaerellales</taxon>
        <taxon>Mycosphaerellaceae</taxon>
        <taxon>Ramularia</taxon>
    </lineage>
</organism>
<dbReference type="InterPro" id="IPR011051">
    <property type="entry name" value="RmlC_Cupin_sf"/>
</dbReference>
<keyword evidence="3" id="KW-1185">Reference proteome</keyword>
<dbReference type="PANTHER" id="PTHR36448">
    <property type="entry name" value="BLR7373 PROTEIN"/>
    <property type="match status" value="1"/>
</dbReference>
<dbReference type="InterPro" id="IPR047121">
    <property type="entry name" value="YjiB-like"/>
</dbReference>
<dbReference type="Gene3D" id="2.60.120.10">
    <property type="entry name" value="Jelly Rolls"/>
    <property type="match status" value="1"/>
</dbReference>
<dbReference type="AlphaFoldDB" id="A0A2D3VH84"/>
<dbReference type="EMBL" id="FJUY01000017">
    <property type="protein sequence ID" value="CZT23541.1"/>
    <property type="molecule type" value="Genomic_DNA"/>
</dbReference>
<evidence type="ECO:0000313" key="3">
    <source>
        <dbReference type="Proteomes" id="UP000225277"/>
    </source>
</evidence>
<dbReference type="SUPFAM" id="SSF51182">
    <property type="entry name" value="RmlC-like cupins"/>
    <property type="match status" value="1"/>
</dbReference>
<dbReference type="Pfam" id="PF00190">
    <property type="entry name" value="Cupin_1"/>
    <property type="match status" value="1"/>
</dbReference>
<name>A0A2D3VH84_9PEZI</name>
<dbReference type="PIRSF" id="PIRSF019307">
    <property type="entry name" value="UCP019307"/>
    <property type="match status" value="1"/>
</dbReference>
<dbReference type="RefSeq" id="XP_023630265.1">
    <property type="nucleotide sequence ID" value="XM_023774497.1"/>
</dbReference>
<dbReference type="GeneID" id="35604327"/>
<dbReference type="OrthoDB" id="2589563at2759"/>
<evidence type="ECO:0000259" key="1">
    <source>
        <dbReference type="Pfam" id="PF00190"/>
    </source>
</evidence>
<dbReference type="InterPro" id="IPR014710">
    <property type="entry name" value="RmlC-like_jellyroll"/>
</dbReference>
<reference evidence="2 3" key="1">
    <citation type="submission" date="2016-03" db="EMBL/GenBank/DDBJ databases">
        <authorList>
            <person name="Ploux O."/>
        </authorList>
    </citation>
    <scope>NUCLEOTIDE SEQUENCE [LARGE SCALE GENOMIC DNA]</scope>
    <source>
        <strain evidence="2 3">URUG2</strain>
    </source>
</reference>
<dbReference type="InterPro" id="IPR014500">
    <property type="entry name" value="UCP019307_cupin"/>
</dbReference>
<gene>
    <name evidence="2" type="ORF">RCC_09255</name>
</gene>
<proteinExistence type="predicted"/>
<dbReference type="Proteomes" id="UP000225277">
    <property type="component" value="Unassembled WGS sequence"/>
</dbReference>
<sequence length="177" mass="20001">MPSKLTPWKELRILKHQIPAHGSIPNTSIQHKPLLLYKSLFPDNTSASQIESHLSSIGVVQPQWRYTMYDFSHFHSTSHEVLGISHGRARLCFGHEDNPDRVVEEVCKGDVIVIPAGVSHCLLEDLEGGFQMVGCYPKGYNWDVCEAGDDRKVQMIESLEWFEKDPVYGNEGPVLEV</sequence>
<dbReference type="PANTHER" id="PTHR36448:SF3">
    <property type="entry name" value="CUPIN TYPE-2 DOMAIN-CONTAINING PROTEIN"/>
    <property type="match status" value="1"/>
</dbReference>
<evidence type="ECO:0000313" key="2">
    <source>
        <dbReference type="EMBL" id="CZT23541.1"/>
    </source>
</evidence>
<feature type="domain" description="Cupin type-1" evidence="1">
    <location>
        <begin position="73"/>
        <end position="122"/>
    </location>
</feature>